<dbReference type="RefSeq" id="YP_009841353.1">
    <property type="nucleotide sequence ID" value="NC_048730.1"/>
</dbReference>
<dbReference type="GeneID" id="55611623"/>
<evidence type="ECO:0000313" key="3">
    <source>
        <dbReference type="Proteomes" id="UP000271820"/>
    </source>
</evidence>
<keyword evidence="3" id="KW-1185">Reference proteome</keyword>
<proteinExistence type="predicted"/>
<gene>
    <name evidence="2" type="primary">262</name>
    <name evidence="1" type="synonym">1</name>
    <name evidence="1" type="ORF">SEA_YABOI_1</name>
    <name evidence="2" type="ORF">SEA_YABOI_262</name>
</gene>
<dbReference type="EMBL" id="MH727564">
    <property type="protein sequence ID" value="AYB71054.1"/>
    <property type="molecule type" value="Genomic_DNA"/>
</dbReference>
<organism evidence="2 3">
    <name type="scientific">Streptomyces phage Yaboi</name>
    <dbReference type="NCBI Taxonomy" id="2301621"/>
    <lineage>
        <taxon>Viruses</taxon>
        <taxon>Duplodnaviria</taxon>
        <taxon>Heunggongvirae</taxon>
        <taxon>Uroviricota</taxon>
        <taxon>Caudoviricetes</taxon>
        <taxon>Stanwilliamsviridae</taxon>
        <taxon>Boydwoodruffvirinae</taxon>
        <taxon>Karimacvirus</taxon>
        <taxon>Karimacvirus yaboi</taxon>
        <taxon>Streptomyces virus Yaboi</taxon>
    </lineage>
</organism>
<accession>A0A385UKH3</accession>
<evidence type="ECO:0000313" key="1">
    <source>
        <dbReference type="EMBL" id="AYB70840.1"/>
    </source>
</evidence>
<reference evidence="2 3" key="1">
    <citation type="submission" date="2018-08" db="EMBL/GenBank/DDBJ databases">
        <authorList>
            <person name="Hogarty M.P."/>
            <person name="Sinkre R.A."/>
            <person name="Rubiano R."/>
            <person name="Harback M.R."/>
            <person name="Shaffer C.D."/>
            <person name="Weston-Hafer K.A."/>
            <person name="Russell D.A."/>
            <person name="Pope W.H."/>
            <person name="Jacobs-Sera D."/>
            <person name="Hendrix R.W."/>
            <person name="Hatfull G.F."/>
        </authorList>
    </citation>
    <scope>NUCLEOTIDE SEQUENCE [LARGE SCALE GENOMIC DNA]</scope>
</reference>
<dbReference type="KEGG" id="vg:55611623"/>
<protein>
    <submittedName>
        <fullName evidence="2">Uncharacterized protein</fullName>
    </submittedName>
</protein>
<dbReference type="Proteomes" id="UP000271820">
    <property type="component" value="Segment"/>
</dbReference>
<sequence length="73" mass="8517">MSYIVKQKKPAKKNWQALLHVLYKTDRTNDLQFEFVKSSGFSGPFVKARKFEPGNFDAYRKGRKIGHQGQIKK</sequence>
<name>A0A385UKH3_9CAUD</name>
<evidence type="ECO:0000313" key="2">
    <source>
        <dbReference type="EMBL" id="AYB71054.1"/>
    </source>
</evidence>
<dbReference type="EMBL" id="MH727564">
    <property type="protein sequence ID" value="AYB70840.1"/>
    <property type="molecule type" value="Genomic_DNA"/>
</dbReference>